<feature type="compositionally biased region" description="Polar residues" evidence="1">
    <location>
        <begin position="58"/>
        <end position="76"/>
    </location>
</feature>
<dbReference type="EMBL" id="JAYMGW010000001">
    <property type="protein sequence ID" value="MEC4264161.1"/>
    <property type="molecule type" value="Genomic_DNA"/>
</dbReference>
<evidence type="ECO:0000256" key="1">
    <source>
        <dbReference type="SAM" id="MobiDB-lite"/>
    </source>
</evidence>
<proteinExistence type="predicted"/>
<dbReference type="RefSeq" id="WP_326276956.1">
    <property type="nucleotide sequence ID" value="NZ_JAYKYV010000001.1"/>
</dbReference>
<dbReference type="Proteomes" id="UP001355298">
    <property type="component" value="Unassembled WGS sequence"/>
</dbReference>
<comment type="caution">
    <text evidence="2">The sequence shown here is derived from an EMBL/GenBank/DDBJ whole genome shotgun (WGS) entry which is preliminary data.</text>
</comment>
<accession>A0ABU6IM18</accession>
<feature type="region of interest" description="Disordered" evidence="1">
    <location>
        <begin position="58"/>
        <end position="80"/>
    </location>
</feature>
<sequence length="97" mass="10833">MKKSLFLFTALVASILVSKILEEPDSHTTKKRDGLMAISTLGREGHNVKDPKIKTEMEQSSQFGNGQYGDSNSPQLRNGFHNVLDERQVVAKTFDPK</sequence>
<organism evidence="2 3">
    <name type="scientific">Flagellimonas halotolerans</name>
    <dbReference type="NCBI Taxonomy" id="3112164"/>
    <lineage>
        <taxon>Bacteria</taxon>
        <taxon>Pseudomonadati</taxon>
        <taxon>Bacteroidota</taxon>
        <taxon>Flavobacteriia</taxon>
        <taxon>Flavobacteriales</taxon>
        <taxon>Flavobacteriaceae</taxon>
        <taxon>Flagellimonas</taxon>
    </lineage>
</organism>
<reference evidence="2 3" key="1">
    <citation type="submission" date="2024-01" db="EMBL/GenBank/DDBJ databases">
        <title>The strains designed SYSU M86414 and SYSU M84420 isolated from the marine sediment in San Sha City (Hainan Province, China).</title>
        <authorList>
            <person name="Guo D."/>
        </authorList>
    </citation>
    <scope>NUCLEOTIDE SEQUENCE [LARGE SCALE GENOMIC DNA]</scope>
    <source>
        <strain evidence="2 3">SYSU M84420</strain>
    </source>
</reference>
<name>A0ABU6IM18_9FLAO</name>
<keyword evidence="3" id="KW-1185">Reference proteome</keyword>
<evidence type="ECO:0000313" key="2">
    <source>
        <dbReference type="EMBL" id="MEC4264161.1"/>
    </source>
</evidence>
<gene>
    <name evidence="2" type="ORF">VOP03_02280</name>
</gene>
<protein>
    <submittedName>
        <fullName evidence="2">Uncharacterized protein</fullName>
    </submittedName>
</protein>
<evidence type="ECO:0000313" key="3">
    <source>
        <dbReference type="Proteomes" id="UP001355298"/>
    </source>
</evidence>